<keyword evidence="3" id="KW-1185">Reference proteome</keyword>
<dbReference type="EMBL" id="ML742282">
    <property type="protein sequence ID" value="KAE8146168.1"/>
    <property type="molecule type" value="Genomic_DNA"/>
</dbReference>
<sequence length="74" mass="8363">MYLFFLSSLFPHPSLFLSVLFPSSFIHPLSTLLFFITCACIFNYTRSSIIVLTGLVGNGIALQYSRDCVQQFMS</sequence>
<organism evidence="2 3">
    <name type="scientific">Aspergillus avenaceus</name>
    <dbReference type="NCBI Taxonomy" id="36643"/>
    <lineage>
        <taxon>Eukaryota</taxon>
        <taxon>Fungi</taxon>
        <taxon>Dikarya</taxon>
        <taxon>Ascomycota</taxon>
        <taxon>Pezizomycotina</taxon>
        <taxon>Eurotiomycetes</taxon>
        <taxon>Eurotiomycetidae</taxon>
        <taxon>Eurotiales</taxon>
        <taxon>Aspergillaceae</taxon>
        <taxon>Aspergillus</taxon>
        <taxon>Aspergillus subgen. Circumdati</taxon>
    </lineage>
</organism>
<gene>
    <name evidence="2" type="ORF">BDV25DRAFT_163024</name>
</gene>
<accession>A0A5N6TIG7</accession>
<keyword evidence="1" id="KW-1133">Transmembrane helix</keyword>
<dbReference type="AlphaFoldDB" id="A0A5N6TIG7"/>
<protein>
    <submittedName>
        <fullName evidence="2">Uncharacterized protein</fullName>
    </submittedName>
</protein>
<evidence type="ECO:0000313" key="2">
    <source>
        <dbReference type="EMBL" id="KAE8146168.1"/>
    </source>
</evidence>
<dbReference type="Proteomes" id="UP000325780">
    <property type="component" value="Unassembled WGS sequence"/>
</dbReference>
<name>A0A5N6TIG7_ASPAV</name>
<keyword evidence="1" id="KW-0472">Membrane</keyword>
<evidence type="ECO:0000256" key="1">
    <source>
        <dbReference type="SAM" id="Phobius"/>
    </source>
</evidence>
<proteinExistence type="predicted"/>
<feature type="transmembrane region" description="Helical" evidence="1">
    <location>
        <begin position="26"/>
        <end position="45"/>
    </location>
</feature>
<reference evidence="2 3" key="1">
    <citation type="submission" date="2019-04" db="EMBL/GenBank/DDBJ databases">
        <title>Friends and foes A comparative genomics study of 23 Aspergillus species from section Flavi.</title>
        <authorList>
            <consortium name="DOE Joint Genome Institute"/>
            <person name="Kjaerbolling I."/>
            <person name="Vesth T."/>
            <person name="Frisvad J.C."/>
            <person name="Nybo J.L."/>
            <person name="Theobald S."/>
            <person name="Kildgaard S."/>
            <person name="Isbrandt T."/>
            <person name="Kuo A."/>
            <person name="Sato A."/>
            <person name="Lyhne E.K."/>
            <person name="Kogle M.E."/>
            <person name="Wiebenga A."/>
            <person name="Kun R.S."/>
            <person name="Lubbers R.J."/>
            <person name="Makela M.R."/>
            <person name="Barry K."/>
            <person name="Chovatia M."/>
            <person name="Clum A."/>
            <person name="Daum C."/>
            <person name="Haridas S."/>
            <person name="He G."/>
            <person name="LaButti K."/>
            <person name="Lipzen A."/>
            <person name="Mondo S."/>
            <person name="Riley R."/>
            <person name="Salamov A."/>
            <person name="Simmons B.A."/>
            <person name="Magnuson J.K."/>
            <person name="Henrissat B."/>
            <person name="Mortensen U.H."/>
            <person name="Larsen T.O."/>
            <person name="Devries R.P."/>
            <person name="Grigoriev I.V."/>
            <person name="Machida M."/>
            <person name="Baker S.E."/>
            <person name="Andersen M.R."/>
        </authorList>
    </citation>
    <scope>NUCLEOTIDE SEQUENCE [LARGE SCALE GENOMIC DNA]</scope>
    <source>
        <strain evidence="2 3">IBT 18842</strain>
    </source>
</reference>
<keyword evidence="1" id="KW-0812">Transmembrane</keyword>
<evidence type="ECO:0000313" key="3">
    <source>
        <dbReference type="Proteomes" id="UP000325780"/>
    </source>
</evidence>